<dbReference type="RefSeq" id="WP_131146098.1">
    <property type="nucleotide sequence ID" value="NZ_BMWV01000004.1"/>
</dbReference>
<evidence type="ECO:0000313" key="3">
    <source>
        <dbReference type="EMBL" id="GGY38042.1"/>
    </source>
</evidence>
<protein>
    <recommendedName>
        <fullName evidence="7">SGNH/GDSL hydrolase family protein</fullName>
    </recommendedName>
</protein>
<evidence type="ECO:0000313" key="6">
    <source>
        <dbReference type="Proteomes" id="UP000628442"/>
    </source>
</evidence>
<feature type="compositionally biased region" description="Low complexity" evidence="1">
    <location>
        <begin position="410"/>
        <end position="422"/>
    </location>
</feature>
<dbReference type="EMBL" id="BMWV01000004">
    <property type="protein sequence ID" value="GGY38042.1"/>
    <property type="molecule type" value="Genomic_DNA"/>
</dbReference>
<keyword evidence="5" id="KW-1185">Reference proteome</keyword>
<gene>
    <name evidence="4" type="ORF">EYF70_14805</name>
    <name evidence="3" type="ORF">GCM10007387_20000</name>
</gene>
<feature type="region of interest" description="Disordered" evidence="1">
    <location>
        <begin position="407"/>
        <end position="430"/>
    </location>
</feature>
<name>A0A411WZ61_9BURK</name>
<dbReference type="Proteomes" id="UP000292307">
    <property type="component" value="Chromosome"/>
</dbReference>
<evidence type="ECO:0008006" key="7">
    <source>
        <dbReference type="Google" id="ProtNLM"/>
    </source>
</evidence>
<proteinExistence type="predicted"/>
<evidence type="ECO:0000256" key="1">
    <source>
        <dbReference type="SAM" id="MobiDB-lite"/>
    </source>
</evidence>
<dbReference type="EMBL" id="CP036401">
    <property type="protein sequence ID" value="QBI01980.1"/>
    <property type="molecule type" value="Genomic_DNA"/>
</dbReference>
<dbReference type="AlphaFoldDB" id="A0A411WZ61"/>
<feature type="transmembrane region" description="Helical" evidence="2">
    <location>
        <begin position="12"/>
        <end position="33"/>
    </location>
</feature>
<dbReference type="OrthoDB" id="7324894at2"/>
<dbReference type="Proteomes" id="UP000628442">
    <property type="component" value="Unassembled WGS sequence"/>
</dbReference>
<reference evidence="3" key="3">
    <citation type="submission" date="2022-12" db="EMBL/GenBank/DDBJ databases">
        <authorList>
            <person name="Sun Q."/>
            <person name="Kim S."/>
        </authorList>
    </citation>
    <scope>NUCLEOTIDE SEQUENCE</scope>
    <source>
        <strain evidence="3">KCTC 12343</strain>
    </source>
</reference>
<keyword evidence="2" id="KW-0812">Transmembrane</keyword>
<reference evidence="3" key="1">
    <citation type="journal article" date="2014" name="Int. J. Syst. Evol. Microbiol.">
        <title>Complete genome sequence of Corynebacterium casei LMG S-19264T (=DSM 44701T), isolated from a smear-ripened cheese.</title>
        <authorList>
            <consortium name="US DOE Joint Genome Institute (JGI-PGF)"/>
            <person name="Walter F."/>
            <person name="Albersmeier A."/>
            <person name="Kalinowski J."/>
            <person name="Ruckert C."/>
        </authorList>
    </citation>
    <scope>NUCLEOTIDE SEQUENCE</scope>
    <source>
        <strain evidence="3">KCTC 12343</strain>
    </source>
</reference>
<keyword evidence="2" id="KW-1133">Transmembrane helix</keyword>
<evidence type="ECO:0000313" key="4">
    <source>
        <dbReference type="EMBL" id="QBI01980.1"/>
    </source>
</evidence>
<keyword evidence="2" id="KW-0472">Membrane</keyword>
<evidence type="ECO:0000256" key="2">
    <source>
        <dbReference type="SAM" id="Phobius"/>
    </source>
</evidence>
<accession>A0A411WZ61</accession>
<evidence type="ECO:0000313" key="5">
    <source>
        <dbReference type="Proteomes" id="UP000292307"/>
    </source>
</evidence>
<organism evidence="3 6">
    <name type="scientific">Pseudoduganella albidiflava</name>
    <dbReference type="NCBI Taxonomy" id="321983"/>
    <lineage>
        <taxon>Bacteria</taxon>
        <taxon>Pseudomonadati</taxon>
        <taxon>Pseudomonadota</taxon>
        <taxon>Betaproteobacteria</taxon>
        <taxon>Burkholderiales</taxon>
        <taxon>Oxalobacteraceae</taxon>
        <taxon>Telluria group</taxon>
        <taxon>Pseudoduganella</taxon>
    </lineage>
</organism>
<reference evidence="4 5" key="2">
    <citation type="submission" date="2019-02" db="EMBL/GenBank/DDBJ databases">
        <title>Draft Genome Sequences of Six Type Strains of the Genus Massilia.</title>
        <authorList>
            <person name="Miess H."/>
            <person name="Frediansyhah A."/>
            <person name="Gross H."/>
        </authorList>
    </citation>
    <scope>NUCLEOTIDE SEQUENCE [LARGE SCALE GENOMIC DNA]</scope>
    <source>
        <strain evidence="4 5">DSM 17472</strain>
    </source>
</reference>
<sequence>MSADPNPYRHYLRWILGTVAGASAAVAGFVLLVDPYGLYALADIPGFNRVKPPVERYRNEIRLARAERFRPEIVIAGNSRMEVGVDPDGPHLADRNAFNLALAGTSTALAVDQVRYLARGGHPPRHVIAGMEFVDALTNQPLPPGTVAPVQPEPPSGWRAHAWRADTLYSFASLKDALVTVAIQRQPQAAMATLRGHNPLLQYHQAAATEGYAALFSQRAAENTRKLAAAAAGGLHVPAVRAQAAALIDTAAGADPEVAIDLVIYPYHAQLMALFEQAKLWPRFEAWKAILVEEAEAGRRRHPAARIAVHDFSGYGAIQCEPVPAPGSTARTRWYWEAGHFKPALGDVMVARVLGRVDRRAPAEFGFRLDRGTLDANRDRIAAERAGCLARQAALFDGVARDVERELGRRSASSAPQRRQAALGTAPTVE</sequence>